<evidence type="ECO:0000256" key="1">
    <source>
        <dbReference type="ARBA" id="ARBA00022737"/>
    </source>
</evidence>
<dbReference type="EMBL" id="JAUJYN010000010">
    <property type="protein sequence ID" value="KAK1261745.1"/>
    <property type="molecule type" value="Genomic_DNA"/>
</dbReference>
<comment type="caution">
    <text evidence="3">The sequence shown here is derived from an EMBL/GenBank/DDBJ whole genome shotgun (WGS) entry which is preliminary data.</text>
</comment>
<dbReference type="InterPro" id="IPR011990">
    <property type="entry name" value="TPR-like_helical_dom_sf"/>
</dbReference>
<dbReference type="FunFam" id="1.25.40.10:FF:000344">
    <property type="entry name" value="Pentatricopeptide repeat-containing protein"/>
    <property type="match status" value="1"/>
</dbReference>
<evidence type="ECO:0000313" key="3">
    <source>
        <dbReference type="EMBL" id="KAK1261745.1"/>
    </source>
</evidence>
<evidence type="ECO:0000256" key="2">
    <source>
        <dbReference type="PROSITE-ProRule" id="PRU00708"/>
    </source>
</evidence>
<dbReference type="InterPro" id="IPR046960">
    <property type="entry name" value="PPR_At4g14850-like_plant"/>
</dbReference>
<dbReference type="Pfam" id="PF01535">
    <property type="entry name" value="PPR"/>
    <property type="match status" value="2"/>
</dbReference>
<gene>
    <name evidence="3" type="ORF">QJS04_geneDACA023417</name>
</gene>
<dbReference type="Pfam" id="PF13041">
    <property type="entry name" value="PPR_2"/>
    <property type="match status" value="2"/>
</dbReference>
<proteinExistence type="predicted"/>
<sequence length="542" mass="61238">MRGVPAKFNMKEALSLLIQECKSMRELKQIHSKIITTSPYMTHKDHHFLLSRLLFFCAFSRSGSLAYAVSLFRSFKDPNLFSYNTMIRSFSSIKERMVTSLSPFRLYKRMLASGIQPDNLTFPFLFKSCTIKHEPNTGKTIHTHVIKLGLDSDVFVCNTMIYMYSMCGLSDIALQVLNGMTQRNIVSWNSILIGYLRCGELDQALSMFCDMKERNTITWNSIITGLVQGGRPMESLKIFHEMQRSKDVEPDKVTIASVVSACSYLGALDQGRWVHGYLERQGLKADMVIQTALIDMYGKCGCLERAVEVFNEMPRKDVLAWTAMISAFADHGLTKNAFGLLGEMERQGTKPNHVTFVALLSACAHAVQVDSGRRCFDLMRRVYGIDPLVHHYACLVDLLGRAGLFEEAEELIKSMPMKPDEFVWGALLGSCRMHGNVELGEKIAGYLISLDPQNHAFYVVLSDIYAKAKQFEGVKRVRKLMCERGIQKTVPGCSLIEVDGQIHEFSVRGSAESVKEEIKWLLNILTIELKFAGYVPDINEEF</sequence>
<name>A0AAV9ACS0_ACOGR</name>
<keyword evidence="1" id="KW-0677">Repeat</keyword>
<dbReference type="Proteomes" id="UP001179952">
    <property type="component" value="Unassembled WGS sequence"/>
</dbReference>
<protein>
    <submittedName>
        <fullName evidence="3">Pentatricopeptide repeat-containing protein</fullName>
    </submittedName>
</protein>
<reference evidence="3" key="2">
    <citation type="submission" date="2023-06" db="EMBL/GenBank/DDBJ databases">
        <authorList>
            <person name="Ma L."/>
            <person name="Liu K.-W."/>
            <person name="Li Z."/>
            <person name="Hsiao Y.-Y."/>
            <person name="Qi Y."/>
            <person name="Fu T."/>
            <person name="Tang G."/>
            <person name="Zhang D."/>
            <person name="Sun W.-H."/>
            <person name="Liu D.-K."/>
            <person name="Li Y."/>
            <person name="Chen G.-Z."/>
            <person name="Liu X.-D."/>
            <person name="Liao X.-Y."/>
            <person name="Jiang Y.-T."/>
            <person name="Yu X."/>
            <person name="Hao Y."/>
            <person name="Huang J."/>
            <person name="Zhao X.-W."/>
            <person name="Ke S."/>
            <person name="Chen Y.-Y."/>
            <person name="Wu W.-L."/>
            <person name="Hsu J.-L."/>
            <person name="Lin Y.-F."/>
            <person name="Huang M.-D."/>
            <person name="Li C.-Y."/>
            <person name="Huang L."/>
            <person name="Wang Z.-W."/>
            <person name="Zhao X."/>
            <person name="Zhong W.-Y."/>
            <person name="Peng D.-H."/>
            <person name="Ahmad S."/>
            <person name="Lan S."/>
            <person name="Zhang J.-S."/>
            <person name="Tsai W.-C."/>
            <person name="Van De Peer Y."/>
            <person name="Liu Z.-J."/>
        </authorList>
    </citation>
    <scope>NUCLEOTIDE SEQUENCE</scope>
    <source>
        <strain evidence="3">SCP</strain>
        <tissue evidence="3">Leaves</tissue>
    </source>
</reference>
<dbReference type="Gene3D" id="1.25.40.10">
    <property type="entry name" value="Tetratricopeptide repeat domain"/>
    <property type="match status" value="3"/>
</dbReference>
<feature type="repeat" description="PPR" evidence="2">
    <location>
        <begin position="184"/>
        <end position="218"/>
    </location>
</feature>
<dbReference type="GO" id="GO:0009451">
    <property type="term" value="P:RNA modification"/>
    <property type="evidence" value="ECO:0007669"/>
    <property type="project" value="InterPro"/>
</dbReference>
<feature type="repeat" description="PPR" evidence="2">
    <location>
        <begin position="79"/>
        <end position="117"/>
    </location>
</feature>
<dbReference type="NCBIfam" id="TIGR00756">
    <property type="entry name" value="PPR"/>
    <property type="match status" value="5"/>
</dbReference>
<reference evidence="3" key="1">
    <citation type="journal article" date="2023" name="Nat. Commun.">
        <title>Diploid and tetraploid genomes of Acorus and the evolution of monocots.</title>
        <authorList>
            <person name="Ma L."/>
            <person name="Liu K.W."/>
            <person name="Li Z."/>
            <person name="Hsiao Y.Y."/>
            <person name="Qi Y."/>
            <person name="Fu T."/>
            <person name="Tang G.D."/>
            <person name="Zhang D."/>
            <person name="Sun W.H."/>
            <person name="Liu D.K."/>
            <person name="Li Y."/>
            <person name="Chen G.Z."/>
            <person name="Liu X.D."/>
            <person name="Liao X.Y."/>
            <person name="Jiang Y.T."/>
            <person name="Yu X."/>
            <person name="Hao Y."/>
            <person name="Huang J."/>
            <person name="Zhao X.W."/>
            <person name="Ke S."/>
            <person name="Chen Y.Y."/>
            <person name="Wu W.L."/>
            <person name="Hsu J.L."/>
            <person name="Lin Y.F."/>
            <person name="Huang M.D."/>
            <person name="Li C.Y."/>
            <person name="Huang L."/>
            <person name="Wang Z.W."/>
            <person name="Zhao X."/>
            <person name="Zhong W.Y."/>
            <person name="Peng D.H."/>
            <person name="Ahmad S."/>
            <person name="Lan S."/>
            <person name="Zhang J.S."/>
            <person name="Tsai W.C."/>
            <person name="Van de Peer Y."/>
            <person name="Liu Z.J."/>
        </authorList>
    </citation>
    <scope>NUCLEOTIDE SEQUENCE</scope>
    <source>
        <strain evidence="3">SCP</strain>
    </source>
</reference>
<dbReference type="PROSITE" id="PS51375">
    <property type="entry name" value="PPR"/>
    <property type="match status" value="4"/>
</dbReference>
<accession>A0AAV9ACS0</accession>
<dbReference type="Pfam" id="PF20431">
    <property type="entry name" value="E_motif"/>
    <property type="match status" value="1"/>
</dbReference>
<dbReference type="FunFam" id="1.25.40.10:FF:000280">
    <property type="entry name" value="Pentatricopeptide repeat-containing protein"/>
    <property type="match status" value="1"/>
</dbReference>
<dbReference type="PANTHER" id="PTHR47926">
    <property type="entry name" value="PENTATRICOPEPTIDE REPEAT-CONTAINING PROTEIN"/>
    <property type="match status" value="1"/>
</dbReference>
<organism evidence="3 4">
    <name type="scientific">Acorus gramineus</name>
    <name type="common">Dwarf sweet flag</name>
    <dbReference type="NCBI Taxonomy" id="55184"/>
    <lineage>
        <taxon>Eukaryota</taxon>
        <taxon>Viridiplantae</taxon>
        <taxon>Streptophyta</taxon>
        <taxon>Embryophyta</taxon>
        <taxon>Tracheophyta</taxon>
        <taxon>Spermatophyta</taxon>
        <taxon>Magnoliopsida</taxon>
        <taxon>Liliopsida</taxon>
        <taxon>Acoraceae</taxon>
        <taxon>Acorus</taxon>
    </lineage>
</organism>
<dbReference type="InterPro" id="IPR046848">
    <property type="entry name" value="E_motif"/>
</dbReference>
<dbReference type="FunFam" id="1.25.40.10:FF:000470">
    <property type="entry name" value="Pentatricopeptide repeat-containing protein At5g66520"/>
    <property type="match status" value="1"/>
</dbReference>
<feature type="repeat" description="PPR" evidence="2">
    <location>
        <begin position="286"/>
        <end position="316"/>
    </location>
</feature>
<keyword evidence="4" id="KW-1185">Reference proteome</keyword>
<feature type="repeat" description="PPR" evidence="2">
    <location>
        <begin position="317"/>
        <end position="351"/>
    </location>
</feature>
<evidence type="ECO:0000313" key="4">
    <source>
        <dbReference type="Proteomes" id="UP001179952"/>
    </source>
</evidence>
<dbReference type="InterPro" id="IPR002885">
    <property type="entry name" value="PPR_rpt"/>
</dbReference>
<dbReference type="PANTHER" id="PTHR47926:SF401">
    <property type="entry name" value="PENTATRICOPEPTIDE REPEAT-CONTAINING PROTEIN"/>
    <property type="match status" value="1"/>
</dbReference>
<dbReference type="AlphaFoldDB" id="A0AAV9ACS0"/>
<dbReference type="GO" id="GO:0003723">
    <property type="term" value="F:RNA binding"/>
    <property type="evidence" value="ECO:0007669"/>
    <property type="project" value="InterPro"/>
</dbReference>